<gene>
    <name evidence="3" type="ORF">SAMN04244570_0446</name>
</gene>
<evidence type="ECO:0000313" key="3">
    <source>
        <dbReference type="EMBL" id="SKB07699.1"/>
    </source>
</evidence>
<dbReference type="PANTHER" id="PTHR43048">
    <property type="entry name" value="METHYLMALONYL-COA EPIMERASE"/>
    <property type="match status" value="1"/>
</dbReference>
<dbReference type="InterPro" id="IPR029068">
    <property type="entry name" value="Glyas_Bleomycin-R_OHBP_Dase"/>
</dbReference>
<evidence type="ECO:0000259" key="2">
    <source>
        <dbReference type="PROSITE" id="PS51819"/>
    </source>
</evidence>
<dbReference type="Pfam" id="PF13669">
    <property type="entry name" value="Glyoxalase_4"/>
    <property type="match status" value="1"/>
</dbReference>
<sequence length="128" mass="14771">MELKIEHIAIVTKDMDTSIKFYSELIGYKVRLRGNTKDKELAFLYLEQQPGIEIELIKDLGLQKEYNKNGIVNHLAFTVDDIDHAIKEFKEKNVIFQTDAPNTTLEGGRMILFEGPYGELLQLVERVK</sequence>
<dbReference type="PANTHER" id="PTHR43048:SF3">
    <property type="entry name" value="METHYLMALONYL-COA EPIMERASE, MITOCHONDRIAL"/>
    <property type="match status" value="1"/>
</dbReference>
<organism evidence="3 4">
    <name type="scientific">Sporosarcina newyorkensis</name>
    <dbReference type="NCBI Taxonomy" id="759851"/>
    <lineage>
        <taxon>Bacteria</taxon>
        <taxon>Bacillati</taxon>
        <taxon>Bacillota</taxon>
        <taxon>Bacilli</taxon>
        <taxon>Bacillales</taxon>
        <taxon>Caryophanaceae</taxon>
        <taxon>Sporosarcina</taxon>
    </lineage>
</organism>
<feature type="domain" description="VOC" evidence="2">
    <location>
        <begin position="4"/>
        <end position="126"/>
    </location>
</feature>
<keyword evidence="4" id="KW-1185">Reference proteome</keyword>
<dbReference type="CDD" id="cd06587">
    <property type="entry name" value="VOC"/>
    <property type="match status" value="1"/>
</dbReference>
<keyword evidence="3" id="KW-0456">Lyase</keyword>
<dbReference type="EMBL" id="FUYJ01000015">
    <property type="protein sequence ID" value="SKB07699.1"/>
    <property type="molecule type" value="Genomic_DNA"/>
</dbReference>
<dbReference type="GO" id="GO:0046872">
    <property type="term" value="F:metal ion binding"/>
    <property type="evidence" value="ECO:0007669"/>
    <property type="project" value="UniProtKB-KW"/>
</dbReference>
<dbReference type="GO" id="GO:0016829">
    <property type="term" value="F:lyase activity"/>
    <property type="evidence" value="ECO:0007669"/>
    <property type="project" value="UniProtKB-KW"/>
</dbReference>
<dbReference type="RefSeq" id="WP_078818867.1">
    <property type="nucleotide sequence ID" value="NZ_FUYJ01000015.1"/>
</dbReference>
<dbReference type="GO" id="GO:0004493">
    <property type="term" value="F:methylmalonyl-CoA epimerase activity"/>
    <property type="evidence" value="ECO:0007669"/>
    <property type="project" value="TreeGrafter"/>
</dbReference>
<proteinExistence type="predicted"/>
<accession>A0A1T4Z0W7</accession>
<dbReference type="Proteomes" id="UP000190042">
    <property type="component" value="Unassembled WGS sequence"/>
</dbReference>
<dbReference type="PROSITE" id="PS51819">
    <property type="entry name" value="VOC"/>
    <property type="match status" value="1"/>
</dbReference>
<keyword evidence="1" id="KW-0479">Metal-binding</keyword>
<dbReference type="SUPFAM" id="SSF54593">
    <property type="entry name" value="Glyoxalase/Bleomycin resistance protein/Dihydroxybiphenyl dioxygenase"/>
    <property type="match status" value="1"/>
</dbReference>
<evidence type="ECO:0000313" key="4">
    <source>
        <dbReference type="Proteomes" id="UP000190042"/>
    </source>
</evidence>
<dbReference type="InterPro" id="IPR051785">
    <property type="entry name" value="MMCE/EMCE_epimerase"/>
</dbReference>
<reference evidence="4" key="1">
    <citation type="submission" date="2017-02" db="EMBL/GenBank/DDBJ databases">
        <authorList>
            <person name="Varghese N."/>
            <person name="Submissions S."/>
        </authorList>
    </citation>
    <scope>NUCLEOTIDE SEQUENCE [LARGE SCALE GENOMIC DNA]</scope>
    <source>
        <strain evidence="4">DSM 23966</strain>
    </source>
</reference>
<evidence type="ECO:0000256" key="1">
    <source>
        <dbReference type="ARBA" id="ARBA00022723"/>
    </source>
</evidence>
<name>A0A1T4Z0W7_9BACL</name>
<dbReference type="AlphaFoldDB" id="A0A1T4Z0W7"/>
<dbReference type="Gene3D" id="3.10.180.10">
    <property type="entry name" value="2,3-Dihydroxybiphenyl 1,2-Dioxygenase, domain 1"/>
    <property type="match status" value="1"/>
</dbReference>
<protein>
    <submittedName>
        <fullName evidence="3">Lactoylglutathione lyase</fullName>
    </submittedName>
</protein>
<dbReference type="InterPro" id="IPR037523">
    <property type="entry name" value="VOC_core"/>
</dbReference>
<dbReference type="GO" id="GO:0046491">
    <property type="term" value="P:L-methylmalonyl-CoA metabolic process"/>
    <property type="evidence" value="ECO:0007669"/>
    <property type="project" value="TreeGrafter"/>
</dbReference>